<evidence type="ECO:0008006" key="3">
    <source>
        <dbReference type="Google" id="ProtNLM"/>
    </source>
</evidence>
<protein>
    <recommendedName>
        <fullName evidence="3">ParB/Sulfiredoxin domain-containing protein</fullName>
    </recommendedName>
</protein>
<accession>A0ABV6Q9G5</accession>
<dbReference type="Proteomes" id="UP001589832">
    <property type="component" value="Unassembled WGS sequence"/>
</dbReference>
<evidence type="ECO:0000313" key="2">
    <source>
        <dbReference type="Proteomes" id="UP001589832"/>
    </source>
</evidence>
<keyword evidence="2" id="KW-1185">Reference proteome</keyword>
<comment type="caution">
    <text evidence="1">The sequence shown here is derived from an EMBL/GenBank/DDBJ whole genome shotgun (WGS) entry which is preliminary data.</text>
</comment>
<organism evidence="1 2">
    <name type="scientific">Winogradskyella pulchriflava</name>
    <dbReference type="NCBI Taxonomy" id="1110688"/>
    <lineage>
        <taxon>Bacteria</taxon>
        <taxon>Pseudomonadati</taxon>
        <taxon>Bacteroidota</taxon>
        <taxon>Flavobacteriia</taxon>
        <taxon>Flavobacteriales</taxon>
        <taxon>Flavobacteriaceae</taxon>
        <taxon>Winogradskyella</taxon>
    </lineage>
</organism>
<sequence>MEENKKYEFEEIHIDKLKLDDENPRLPKSLRDSKPSQEELIEFMLLDASLIELMLAIGENGYFPGEQLLVTPTEDGNYKVIEGNRRLSSVKLLNNPNLATVQKAKVNKVIEETTERPENIPCLIFPSDAEIHRYLGFRHITGIKEWRLLEKARYLNNLRESLFSTIDIHNTSREIAKMIGSRMDYVRRILVGYEVYKIIEDEKFFQIRDLNDTTFYFNYIVDSLSRAHIRAFIGINFQAEKPSENLSENNLKKWTKWLYEKNDQNKTRLIGNSSDLNDLNSILAPEHNDALIAFDEKGYSLERAKELTGVQDIVFRDFIANAHNYLEKADAMILKVKNIYPDLDTDLRNIKILSTKIGSTAKEMEDYEG</sequence>
<evidence type="ECO:0000313" key="1">
    <source>
        <dbReference type="EMBL" id="MFC0604914.1"/>
    </source>
</evidence>
<reference evidence="1 2" key="1">
    <citation type="submission" date="2024-09" db="EMBL/GenBank/DDBJ databases">
        <authorList>
            <person name="Sun Q."/>
            <person name="Mori K."/>
        </authorList>
    </citation>
    <scope>NUCLEOTIDE SEQUENCE [LARGE SCALE GENOMIC DNA]</scope>
    <source>
        <strain evidence="1 2">NCAIM B.02481</strain>
    </source>
</reference>
<name>A0ABV6Q9G5_9FLAO</name>
<dbReference type="EMBL" id="JBHLTQ010000005">
    <property type="protein sequence ID" value="MFC0604914.1"/>
    <property type="molecule type" value="Genomic_DNA"/>
</dbReference>
<gene>
    <name evidence="1" type="ORF">ACFFGA_10150</name>
</gene>
<dbReference type="RefSeq" id="WP_386063365.1">
    <property type="nucleotide sequence ID" value="NZ_JBHLTQ010000005.1"/>
</dbReference>
<proteinExistence type="predicted"/>